<keyword evidence="3" id="KW-0479">Metal-binding</keyword>
<dbReference type="InterPro" id="IPR023298">
    <property type="entry name" value="ATPase_P-typ_TM_dom_sf"/>
</dbReference>
<dbReference type="SUPFAM" id="SSF81660">
    <property type="entry name" value="Metal cation-transporting ATPase, ATP-binding domain N"/>
    <property type="match status" value="1"/>
</dbReference>
<dbReference type="Gene3D" id="1.20.1110.10">
    <property type="entry name" value="Calcium-transporting ATPase, transmembrane domain"/>
    <property type="match status" value="1"/>
</dbReference>
<feature type="transmembrane region" description="Helical" evidence="8">
    <location>
        <begin position="1466"/>
        <end position="1489"/>
    </location>
</feature>
<organism evidence="11">
    <name type="scientific">Anopheles coluzzii</name>
    <name type="common">African malaria mosquito</name>
    <dbReference type="NCBI Taxonomy" id="1518534"/>
    <lineage>
        <taxon>Eukaryota</taxon>
        <taxon>Metazoa</taxon>
        <taxon>Ecdysozoa</taxon>
        <taxon>Arthropoda</taxon>
        <taxon>Hexapoda</taxon>
        <taxon>Insecta</taxon>
        <taxon>Pterygota</taxon>
        <taxon>Neoptera</taxon>
        <taxon>Endopterygota</taxon>
        <taxon>Diptera</taxon>
        <taxon>Nematocera</taxon>
        <taxon>Culicoidea</taxon>
        <taxon>Culicidae</taxon>
        <taxon>Anophelinae</taxon>
        <taxon>Anopheles</taxon>
    </lineage>
</organism>
<dbReference type="GO" id="GO:0046872">
    <property type="term" value="F:metal ion binding"/>
    <property type="evidence" value="ECO:0007669"/>
    <property type="project" value="UniProtKB-KW"/>
</dbReference>
<dbReference type="SFLD" id="SFLDS00003">
    <property type="entry name" value="Haloacid_Dehalogenase"/>
    <property type="match status" value="1"/>
</dbReference>
<proteinExistence type="predicted"/>
<evidence type="ECO:0000256" key="9">
    <source>
        <dbReference type="SAM" id="SignalP"/>
    </source>
</evidence>
<evidence type="ECO:0000256" key="8">
    <source>
        <dbReference type="SAM" id="Phobius"/>
    </source>
</evidence>
<evidence type="ECO:0000256" key="7">
    <source>
        <dbReference type="SAM" id="MobiDB-lite"/>
    </source>
</evidence>
<reference evidence="11" key="1">
    <citation type="submission" date="2022-08" db="UniProtKB">
        <authorList>
            <consortium name="EnsemblMetazoa"/>
        </authorList>
    </citation>
    <scope>IDENTIFICATION</scope>
</reference>
<evidence type="ECO:0000256" key="6">
    <source>
        <dbReference type="ARBA" id="ARBA00023136"/>
    </source>
</evidence>
<dbReference type="SUPFAM" id="SSF81653">
    <property type="entry name" value="Calcium ATPase, transduction domain A"/>
    <property type="match status" value="1"/>
</dbReference>
<dbReference type="VEuPathDB" id="VectorBase:ACON2_039462"/>
<evidence type="ECO:0000256" key="3">
    <source>
        <dbReference type="ARBA" id="ARBA00022723"/>
    </source>
</evidence>
<keyword evidence="9" id="KW-0732">Signal</keyword>
<feature type="compositionally biased region" description="Low complexity" evidence="7">
    <location>
        <begin position="987"/>
        <end position="998"/>
    </location>
</feature>
<feature type="signal peptide" evidence="9">
    <location>
        <begin position="1"/>
        <end position="18"/>
    </location>
</feature>
<dbReference type="InterPro" id="IPR036412">
    <property type="entry name" value="HAD-like_sf"/>
</dbReference>
<dbReference type="Pfam" id="PF16212">
    <property type="entry name" value="PhoLip_ATPase_C"/>
    <property type="match status" value="1"/>
</dbReference>
<sequence length="1617" mass="179011">MKLIKIALLLYALAGCEALFGIDVSPNIPEAATITNACLRLMIVSQQIVNSVNSVGELSFGIFLLQSGATSFVTSVPQAYTALAAIAREVNTVTNANTGNLNTIFSVVLTNLKSFTAVTIDERFAKWLILQNSAFTPDFSTIIQTLNDVTSFFENTAQPGMLRFSSNRITQATFYGTIPKQTVANVAQKLTDMVVYHESVVLPYFNRFGSTMRWASDKMAQFLSNMDSAFQSIDGTLCSTYERFNELNRTFRSEANDMQPSIQSSVAQFAKRMEEFNDLYVGGSSADYALTANDMYNSYLSTIVQQTKVISNSLETVRNNFSDNALESFGDTLASGFKAMTQSILTILSQATTTNKVACTDQVLHKFISDFSSAARKLSDCFSGSDYDVSAPVSGEITAVKDIQKDVAQYFNQLVSAVGGLANSSPLNARMQLDIESERYKKVLWQDVRVGDLVHLSNNECVPADILLLKSSDPHGVCYIDTCDLDGETNLKRRQVVRGFVEKQHSFAPNKFTSRIEVDAPSTKIYRFHGAVIHPSGERVPVSTESLLLRESRLKNTDYAEGIVVYAGHETKAMLNNSGPRYKRSRIEQQMNIDVIWCVIILIVLCIVGAVGCKLWLSFYATDSDGTSSGTNNDTFRIPFLPFEINPDYEGLLAFWTFVIILQIMIPLSLYVTIELCKLMQVYHIHNNIELYDPDSNKRTECRAMNITEELGQIQYVFSDKTGTLTENRMIFRRCTIVGVDYNHPETEEEKELNKIGAPVPILQPNLNLLENFRGNSQSSLETAANQVVGGRNTGDGGSETVTNQIQEFFLVLAICNTVVVSATPHRDNMNASGVIEMNDSDTSVTLVRPALVDTDGGSLPLTACDPTIGDRYARLTESRSITPSPPPNAPSSLPLKAAHVPSLSPISSSAETSPMSESPPMRIKSLTTPTAKVKSLVAKLGNVASSAKGGGVFKSADRSSTGSTSSSKNRFASNNSSSGASKFHKSFSQGSSSPASSRPIYEAESPDELALVNAAFSYDCCLVNRSPNHVLVSVPGEGVIEYEVLKVLPFDSARKCMSVVVRRTGTQDVVLYTKGADSSIIPNLVPCTPGSEEYRLREQTQHQLNVYARQGLRVLVMAKRKLDATDFSEWYSKHEECELSMENRERKIRESFGLLERGLTLVGTTGIEDRLQEGVPETITSLLQAGIVIWVLTGDKAETAINIAYSAKLFNSQMDILKLTARSRDSAEASINFYLNEIEKQLNSNGGSSDADDAFDQLDKARALVVDGKTLTFILDLRSNLTKPFLRLTRYCSSVLCCRATPLQKAFLVKVVKEELRISTLAIGDGANDVSMIQAFVFLLFWYQFYCGFSGAVMIDQVYLMIYNLLFTALPPLAIGVYDKKIIDDLLLAYPQLYQHGRRGKGYKWSTFWIVMLDAVYQSLVIFFVAKAAYWGSDVDLWVFGTTITSSCLFTMLLHCAIEIKSWTILHVLSIVISLVSFYAFAFAYNSVCVNCFGLPSNYWVIHMSMSTIQYYLITLLTSVLALLPRFTYRVIKNTIWPCEGVRVTLQYKEEKRRGENLLVTWSRSTSASSIFRYLTHTTSSNHSKSSTLITRKRSATTTAVGGILERNAPRQRFGY</sequence>
<name>A0A8W7PKS5_ANOCL</name>
<dbReference type="PROSITE" id="PS00154">
    <property type="entry name" value="ATPASE_E1_E2"/>
    <property type="match status" value="1"/>
</dbReference>
<dbReference type="InterPro" id="IPR023299">
    <property type="entry name" value="ATPase_P-typ_cyto_dom_N"/>
</dbReference>
<dbReference type="InterPro" id="IPR008250">
    <property type="entry name" value="ATPase_P-typ_transduc_dom_A_sf"/>
</dbReference>
<dbReference type="Gene3D" id="3.40.1110.10">
    <property type="entry name" value="Calcium-transporting ATPase, cytoplasmic domain N"/>
    <property type="match status" value="2"/>
</dbReference>
<feature type="compositionally biased region" description="Polar residues" evidence="7">
    <location>
        <begin position="969"/>
        <end position="981"/>
    </location>
</feature>
<dbReference type="Proteomes" id="UP000075882">
    <property type="component" value="Unassembled WGS sequence"/>
</dbReference>
<dbReference type="PROSITE" id="PS51257">
    <property type="entry name" value="PROKAR_LIPOPROTEIN"/>
    <property type="match status" value="1"/>
</dbReference>
<dbReference type="FunFam" id="2.70.150.10:FF:000054">
    <property type="entry name" value="Phospholipid-transporting ATPase"/>
    <property type="match status" value="1"/>
</dbReference>
<dbReference type="InterPro" id="IPR023214">
    <property type="entry name" value="HAD_sf"/>
</dbReference>
<feature type="transmembrane region" description="Helical" evidence="8">
    <location>
        <begin position="1336"/>
        <end position="1356"/>
    </location>
</feature>
<dbReference type="SUPFAM" id="SSF81665">
    <property type="entry name" value="Calcium ATPase, transmembrane domain M"/>
    <property type="match status" value="1"/>
</dbReference>
<dbReference type="Gene3D" id="3.40.50.1000">
    <property type="entry name" value="HAD superfamily/HAD-like"/>
    <property type="match status" value="2"/>
</dbReference>
<evidence type="ECO:0000256" key="1">
    <source>
        <dbReference type="ARBA" id="ARBA00004141"/>
    </source>
</evidence>
<feature type="chain" id="PRO_5036477576" description="P-type ATPase C-terminal domain-containing protein" evidence="9">
    <location>
        <begin position="19"/>
        <end position="1617"/>
    </location>
</feature>
<dbReference type="SUPFAM" id="SSF56784">
    <property type="entry name" value="HAD-like"/>
    <property type="match status" value="1"/>
</dbReference>
<evidence type="ECO:0000256" key="2">
    <source>
        <dbReference type="ARBA" id="ARBA00022692"/>
    </source>
</evidence>
<keyword evidence="4" id="KW-0460">Magnesium</keyword>
<dbReference type="InterPro" id="IPR018303">
    <property type="entry name" value="ATPase_P-typ_P_site"/>
</dbReference>
<dbReference type="InterPro" id="IPR032630">
    <property type="entry name" value="P_typ_ATPase_c"/>
</dbReference>
<feature type="domain" description="P-type ATPase C-terminal" evidence="10">
    <location>
        <begin position="1336"/>
        <end position="1539"/>
    </location>
</feature>
<dbReference type="Gene3D" id="2.70.150.10">
    <property type="entry name" value="Calcium-transporting ATPase, cytoplasmic transduction domain A"/>
    <property type="match status" value="1"/>
</dbReference>
<dbReference type="PANTHER" id="PTHR24092">
    <property type="entry name" value="PROBABLE PHOSPHOLIPID-TRANSPORTING ATPASE"/>
    <property type="match status" value="1"/>
</dbReference>
<dbReference type="GO" id="GO:0005886">
    <property type="term" value="C:plasma membrane"/>
    <property type="evidence" value="ECO:0007669"/>
    <property type="project" value="TreeGrafter"/>
</dbReference>
<keyword evidence="2 8" id="KW-0812">Transmembrane</keyword>
<dbReference type="PANTHER" id="PTHR24092:SF218">
    <property type="entry name" value="PHOSPHOLIPID-TRANSPORTING ATPASE"/>
    <property type="match status" value="1"/>
</dbReference>
<dbReference type="GO" id="GO:0045332">
    <property type="term" value="P:phospholipid translocation"/>
    <property type="evidence" value="ECO:0007669"/>
    <property type="project" value="TreeGrafter"/>
</dbReference>
<feature type="region of interest" description="Disordered" evidence="7">
    <location>
        <begin position="879"/>
        <end position="924"/>
    </location>
</feature>
<protein>
    <recommendedName>
        <fullName evidence="10">P-type ATPase C-terminal domain-containing protein</fullName>
    </recommendedName>
</protein>
<evidence type="ECO:0000256" key="4">
    <source>
        <dbReference type="ARBA" id="ARBA00022842"/>
    </source>
</evidence>
<feature type="transmembrane region" description="Helical" evidence="8">
    <location>
        <begin position="1501"/>
        <end position="1525"/>
    </location>
</feature>
<evidence type="ECO:0000256" key="5">
    <source>
        <dbReference type="ARBA" id="ARBA00022989"/>
    </source>
</evidence>
<dbReference type="InterPro" id="IPR044492">
    <property type="entry name" value="P_typ_ATPase_HD_dom"/>
</dbReference>
<accession>A0A8W7PKS5</accession>
<evidence type="ECO:0000313" key="11">
    <source>
        <dbReference type="EnsemblMetazoa" id="ACOM033505-PA.1"/>
    </source>
</evidence>
<comment type="subcellular location">
    <subcellularLocation>
        <location evidence="1">Membrane</location>
        <topology evidence="1">Multi-pass membrane protein</topology>
    </subcellularLocation>
</comment>
<evidence type="ECO:0000259" key="10">
    <source>
        <dbReference type="Pfam" id="PF16212"/>
    </source>
</evidence>
<dbReference type="SFLD" id="SFLDG00002">
    <property type="entry name" value="C1.7:_P-type_atpase_like"/>
    <property type="match status" value="1"/>
</dbReference>
<dbReference type="VEuPathDB" id="VectorBase:ACON2_035519"/>
<dbReference type="SFLD" id="SFLDF00027">
    <property type="entry name" value="p-type_atpase"/>
    <property type="match status" value="1"/>
</dbReference>
<dbReference type="GO" id="GO:0000166">
    <property type="term" value="F:nucleotide binding"/>
    <property type="evidence" value="ECO:0007669"/>
    <property type="project" value="InterPro"/>
</dbReference>
<keyword evidence="6 8" id="KW-0472">Membrane</keyword>
<feature type="transmembrane region" description="Helical" evidence="8">
    <location>
        <begin position="653"/>
        <end position="674"/>
    </location>
</feature>
<feature type="region of interest" description="Disordered" evidence="7">
    <location>
        <begin position="950"/>
        <end position="1001"/>
    </location>
</feature>
<dbReference type="Pfam" id="PF13246">
    <property type="entry name" value="Cation_ATPase"/>
    <property type="match status" value="1"/>
</dbReference>
<feature type="transmembrane region" description="Helical" evidence="8">
    <location>
        <begin position="1409"/>
        <end position="1432"/>
    </location>
</feature>
<dbReference type="EnsemblMetazoa" id="ACOM033505-RA">
    <property type="protein sequence ID" value="ACOM033505-PA.1"/>
    <property type="gene ID" value="ACOM033505"/>
</dbReference>
<dbReference type="FunFam" id="3.40.1110.10:FF:000059">
    <property type="entry name" value="Phospholipid-transporting ATPase"/>
    <property type="match status" value="1"/>
</dbReference>
<feature type="transmembrane region" description="Helical" evidence="8">
    <location>
        <begin position="1438"/>
        <end position="1459"/>
    </location>
</feature>
<feature type="transmembrane region" description="Helical" evidence="8">
    <location>
        <begin position="593"/>
        <end position="617"/>
    </location>
</feature>
<dbReference type="GO" id="GO:0140326">
    <property type="term" value="F:ATPase-coupled intramembrane lipid transporter activity"/>
    <property type="evidence" value="ECO:0007669"/>
    <property type="project" value="TreeGrafter"/>
</dbReference>
<feature type="compositionally biased region" description="Low complexity" evidence="7">
    <location>
        <begin position="891"/>
        <end position="921"/>
    </location>
</feature>
<keyword evidence="5 8" id="KW-1133">Transmembrane helix</keyword>